<feature type="binding site" evidence="15">
    <location>
        <position position="278"/>
    </location>
    <ligand>
        <name>glyoxylate</name>
        <dbReference type="ChEBI" id="CHEBI:36655"/>
    </ligand>
</feature>
<comment type="catalytic activity">
    <reaction evidence="1">
        <text>a (2S)-2-hydroxycarboxylate + O2 = a 2-oxocarboxylate + H2O2</text>
        <dbReference type="Rhea" id="RHEA:16789"/>
        <dbReference type="ChEBI" id="CHEBI:15379"/>
        <dbReference type="ChEBI" id="CHEBI:16240"/>
        <dbReference type="ChEBI" id="CHEBI:35179"/>
        <dbReference type="ChEBI" id="CHEBI:58123"/>
        <dbReference type="EC" id="1.1.3.15"/>
    </reaction>
</comment>
<feature type="binding site" evidence="15">
    <location>
        <position position="251"/>
    </location>
    <ligand>
        <name>FMN</name>
        <dbReference type="ChEBI" id="CHEBI:58210"/>
    </ligand>
</feature>
<evidence type="ECO:0000259" key="16">
    <source>
        <dbReference type="PROSITE" id="PS51349"/>
    </source>
</evidence>
<evidence type="ECO:0000313" key="17">
    <source>
        <dbReference type="EMBL" id="TSJ61228.1"/>
    </source>
</evidence>
<feature type="binding site" evidence="15">
    <location>
        <position position="41"/>
    </location>
    <ligand>
        <name>glyoxylate</name>
        <dbReference type="ChEBI" id="CHEBI:36655"/>
    </ligand>
</feature>
<feature type="binding site" evidence="15">
    <location>
        <position position="275"/>
    </location>
    <ligand>
        <name>glyoxylate</name>
        <dbReference type="ChEBI" id="CHEBI:36655"/>
    </ligand>
</feature>
<comment type="similarity">
    <text evidence="7">Belongs to the FMN-dependent alpha-hydroxy acid dehydrogenase family.</text>
</comment>
<evidence type="ECO:0000256" key="7">
    <source>
        <dbReference type="ARBA" id="ARBA00024042"/>
    </source>
</evidence>
<dbReference type="EMBL" id="VMHE01000027">
    <property type="protein sequence ID" value="TSJ61228.1"/>
    <property type="molecule type" value="Genomic_DNA"/>
</dbReference>
<dbReference type="InterPro" id="IPR013785">
    <property type="entry name" value="Aldolase_TIM"/>
</dbReference>
<dbReference type="SUPFAM" id="SSF51395">
    <property type="entry name" value="FMN-linked oxidoreductases"/>
    <property type="match status" value="1"/>
</dbReference>
<comment type="catalytic activity">
    <reaction evidence="10">
        <text>mandelate + O2 = phenylglyoxylate + H2O2</text>
        <dbReference type="Rhea" id="RHEA:68968"/>
        <dbReference type="ChEBI" id="CHEBI:15379"/>
        <dbReference type="ChEBI" id="CHEBI:16240"/>
        <dbReference type="ChEBI" id="CHEBI:25147"/>
        <dbReference type="ChEBI" id="CHEBI:36656"/>
    </reaction>
</comment>
<comment type="cofactor">
    <cofactor evidence="2">
        <name>FMN</name>
        <dbReference type="ChEBI" id="CHEBI:58210"/>
    </cofactor>
</comment>
<dbReference type="GO" id="GO:0003973">
    <property type="term" value="F:(S)-2-hydroxy-acid oxidase activity"/>
    <property type="evidence" value="ECO:0007669"/>
    <property type="project" value="UniProtKB-EC"/>
</dbReference>
<evidence type="ECO:0000256" key="14">
    <source>
        <dbReference type="PIRSR" id="PIRSR000138-1"/>
    </source>
</evidence>
<reference evidence="17 18" key="1">
    <citation type="submission" date="2019-07" db="EMBL/GenBank/DDBJ databases">
        <title>Allobacillus sp. nov. SKP isolated from shrimp paste of Euphausiacea.</title>
        <authorList>
            <person name="Kanchanasin P."/>
            <person name="Tanasupawat S."/>
            <person name="Shi W."/>
            <person name="Wu L."/>
            <person name="Ma J."/>
        </authorList>
    </citation>
    <scope>NUCLEOTIDE SEQUENCE [LARGE SCALE GENOMIC DNA]</scope>
    <source>
        <strain evidence="17 18">SKP4-8</strain>
    </source>
</reference>
<comment type="catalytic activity">
    <reaction evidence="9">
        <text>(S)-lactate + O2 = pyruvate + H2O2</text>
        <dbReference type="Rhea" id="RHEA:55868"/>
        <dbReference type="ChEBI" id="CHEBI:15361"/>
        <dbReference type="ChEBI" id="CHEBI:15379"/>
        <dbReference type="ChEBI" id="CHEBI:16240"/>
        <dbReference type="ChEBI" id="CHEBI:16651"/>
    </reaction>
    <physiologicalReaction direction="left-to-right" evidence="9">
        <dbReference type="Rhea" id="RHEA:55869"/>
    </physiologicalReaction>
</comment>
<feature type="binding site" evidence="15">
    <location>
        <position position="146"/>
    </location>
    <ligand>
        <name>glyoxylate</name>
        <dbReference type="ChEBI" id="CHEBI:36655"/>
    </ligand>
</feature>
<keyword evidence="18" id="KW-1185">Reference proteome</keyword>
<dbReference type="InterPro" id="IPR000262">
    <property type="entry name" value="FMN-dep_DH"/>
</dbReference>
<keyword evidence="4 15" id="KW-0285">Flavoprotein</keyword>
<evidence type="ECO:0000313" key="18">
    <source>
        <dbReference type="Proteomes" id="UP000316425"/>
    </source>
</evidence>
<evidence type="ECO:0000256" key="2">
    <source>
        <dbReference type="ARBA" id="ARBA00001917"/>
    </source>
</evidence>
<dbReference type="PIRSF" id="PIRSF000138">
    <property type="entry name" value="Al-hdrx_acd_dh"/>
    <property type="match status" value="1"/>
</dbReference>
<name>A0A556PA28_9BACI</name>
<organism evidence="17 18">
    <name type="scientific">Allobacillus salarius</name>
    <dbReference type="NCBI Taxonomy" id="1955272"/>
    <lineage>
        <taxon>Bacteria</taxon>
        <taxon>Bacillati</taxon>
        <taxon>Bacillota</taxon>
        <taxon>Bacilli</taxon>
        <taxon>Bacillales</taxon>
        <taxon>Bacillaceae</taxon>
        <taxon>Allobacillus</taxon>
    </lineage>
</organism>
<feature type="binding site" evidence="15">
    <location>
        <position position="181"/>
    </location>
    <ligand>
        <name>glyoxylate</name>
        <dbReference type="ChEBI" id="CHEBI:36655"/>
    </ligand>
</feature>
<feature type="active site" description="Proton acceptor" evidence="14">
    <location>
        <position position="275"/>
    </location>
</feature>
<dbReference type="PANTHER" id="PTHR10578:SF143">
    <property type="entry name" value="FMN-DEPENDENT ALPHA-HYDROXY ACID DEHYDROGENASE PB1A11.03"/>
    <property type="match status" value="1"/>
</dbReference>
<evidence type="ECO:0000256" key="8">
    <source>
        <dbReference type="ARBA" id="ARBA00029513"/>
    </source>
</evidence>
<dbReference type="PROSITE" id="PS51349">
    <property type="entry name" value="FMN_HYDROXY_ACID_DH_2"/>
    <property type="match status" value="1"/>
</dbReference>
<comment type="caution">
    <text evidence="17">The sequence shown here is derived from an EMBL/GenBank/DDBJ whole genome shotgun (WGS) entry which is preliminary data.</text>
</comment>
<feature type="binding site" evidence="15">
    <location>
        <begin position="329"/>
        <end position="330"/>
    </location>
    <ligand>
        <name>FMN</name>
        <dbReference type="ChEBI" id="CHEBI:58210"/>
    </ligand>
</feature>
<feature type="binding site" evidence="15">
    <location>
        <position position="123"/>
    </location>
    <ligand>
        <name>FMN</name>
        <dbReference type="ChEBI" id="CHEBI:58210"/>
    </ligand>
</feature>
<feature type="binding site" evidence="15">
    <location>
        <position position="172"/>
    </location>
    <ligand>
        <name>FMN</name>
        <dbReference type="ChEBI" id="CHEBI:58210"/>
    </ligand>
</feature>
<dbReference type="EC" id="1.1.3.15" evidence="3"/>
<evidence type="ECO:0000256" key="11">
    <source>
        <dbReference type="ARBA" id="ARBA00050773"/>
    </source>
</evidence>
<feature type="binding site" evidence="15">
    <location>
        <begin position="94"/>
        <end position="96"/>
    </location>
    <ligand>
        <name>FMN</name>
        <dbReference type="ChEBI" id="CHEBI:58210"/>
    </ligand>
</feature>
<feature type="binding site" evidence="15">
    <location>
        <begin position="306"/>
        <end position="310"/>
    </location>
    <ligand>
        <name>FMN</name>
        <dbReference type="ChEBI" id="CHEBI:58210"/>
    </ligand>
</feature>
<evidence type="ECO:0000256" key="15">
    <source>
        <dbReference type="PIRSR" id="PIRSR000138-2"/>
    </source>
</evidence>
<evidence type="ECO:0000256" key="3">
    <source>
        <dbReference type="ARBA" id="ARBA00013087"/>
    </source>
</evidence>
<dbReference type="InterPro" id="IPR008259">
    <property type="entry name" value="FMN_hydac_DH_AS"/>
</dbReference>
<evidence type="ECO:0000256" key="5">
    <source>
        <dbReference type="ARBA" id="ARBA00022643"/>
    </source>
</evidence>
<evidence type="ECO:0000256" key="4">
    <source>
        <dbReference type="ARBA" id="ARBA00022630"/>
    </source>
</evidence>
<dbReference type="InterPro" id="IPR012133">
    <property type="entry name" value="Alpha-hydoxy_acid_DH_FMN"/>
</dbReference>
<dbReference type="Gene3D" id="3.20.20.70">
    <property type="entry name" value="Aldolase class I"/>
    <property type="match status" value="1"/>
</dbReference>
<dbReference type="PANTHER" id="PTHR10578">
    <property type="entry name" value="S -2-HYDROXY-ACID OXIDASE-RELATED"/>
    <property type="match status" value="1"/>
</dbReference>
<dbReference type="GO" id="GO:0010181">
    <property type="term" value="F:FMN binding"/>
    <property type="evidence" value="ECO:0007669"/>
    <property type="project" value="InterPro"/>
</dbReference>
<dbReference type="InterPro" id="IPR037396">
    <property type="entry name" value="FMN_HAD"/>
</dbReference>
<comment type="catalytic activity">
    <reaction evidence="11">
        <text>2-hydroxyoctadecanoate + O2 = 2-oxooctadecanoate + H2O2</text>
        <dbReference type="Rhea" id="RHEA:68964"/>
        <dbReference type="ChEBI" id="CHEBI:15379"/>
        <dbReference type="ChEBI" id="CHEBI:16240"/>
        <dbReference type="ChEBI" id="CHEBI:17162"/>
        <dbReference type="ChEBI" id="CHEBI:76724"/>
    </reaction>
</comment>
<feature type="domain" description="FMN hydroxy acid dehydrogenase" evidence="16">
    <location>
        <begin position="15"/>
        <end position="378"/>
    </location>
</feature>
<sequence>MSTYKSNDYIVQSVEESPLPIGYEEIEKAAKDILSPKAFSYISSGAGAEETARKNKNAFQRYSIIPKLLNDVSELDTRISLFGNTYPTPFILAPVGVLKLADDQGDLAVTRAASKYDIPFIQSTVSSFSIEEVGQSGDGPKWFQLYWTSLEDVSYSFVKRAEEAGSEAIVVTIDTVTLGFREKDLSYGYSPLADGYGQGNFESDDVFLSTLAEVNDSTIVDGIIKQINYPALNWSHIKKLKRMTSLPILLKGVLHPEDALQAIHCGVDGLIVSNHGGRQLDGVISSIDALPEIAKVVNGKIPVLFDSGIRRGSDALKVLVLGADAVLIGRPYVYSLAIDGEKGVSQFLANFLQDFSSSMVLAGVKNIKQLKQMKIVCG</sequence>
<proteinExistence type="inferred from homology"/>
<evidence type="ECO:0000256" key="10">
    <source>
        <dbReference type="ARBA" id="ARBA00050549"/>
    </source>
</evidence>
<feature type="binding site" evidence="15">
    <location>
        <position position="273"/>
    </location>
    <ligand>
        <name>FMN</name>
        <dbReference type="ChEBI" id="CHEBI:58210"/>
    </ligand>
</feature>
<keyword evidence="5 15" id="KW-0288">FMN</keyword>
<protein>
    <recommendedName>
        <fullName evidence="8">L-lactate oxidase</fullName>
        <ecNumber evidence="3">1.1.3.15</ecNumber>
    </recommendedName>
    <alternativeName>
        <fullName evidence="13">(S)-2-hydroxy-acid oxidase</fullName>
    </alternativeName>
</protein>
<dbReference type="AlphaFoldDB" id="A0A556PA28"/>
<evidence type="ECO:0000256" key="1">
    <source>
        <dbReference type="ARBA" id="ARBA00000616"/>
    </source>
</evidence>
<dbReference type="Proteomes" id="UP000316425">
    <property type="component" value="Unassembled WGS sequence"/>
</dbReference>
<feature type="binding site" evidence="15">
    <location>
        <position position="144"/>
    </location>
    <ligand>
        <name>FMN</name>
        <dbReference type="ChEBI" id="CHEBI:58210"/>
    </ligand>
</feature>
<evidence type="ECO:0000256" key="12">
    <source>
        <dbReference type="ARBA" id="ARBA00052949"/>
    </source>
</evidence>
<evidence type="ECO:0000256" key="13">
    <source>
        <dbReference type="ARBA" id="ARBA00079803"/>
    </source>
</evidence>
<evidence type="ECO:0000256" key="9">
    <source>
        <dbReference type="ARBA" id="ARBA00048754"/>
    </source>
</evidence>
<accession>A0A556PA28</accession>
<comment type="catalytic activity">
    <reaction evidence="12">
        <text>2-hydroxyoctanoate + O2 = 2-oxooctanoate + H2O2</text>
        <dbReference type="Rhea" id="RHEA:67940"/>
        <dbReference type="ChEBI" id="CHEBI:15379"/>
        <dbReference type="ChEBI" id="CHEBI:16240"/>
        <dbReference type="ChEBI" id="CHEBI:133514"/>
        <dbReference type="ChEBI" id="CHEBI:176689"/>
    </reaction>
</comment>
<dbReference type="OrthoDB" id="9770452at2"/>
<dbReference type="FunFam" id="3.20.20.70:FF:000029">
    <property type="entry name" value="L-lactate dehydrogenase"/>
    <property type="match status" value="1"/>
</dbReference>
<keyword evidence="6" id="KW-0560">Oxidoreductase</keyword>
<gene>
    <name evidence="17" type="ORF">FPQ13_11370</name>
</gene>
<dbReference type="PROSITE" id="PS00557">
    <property type="entry name" value="FMN_HYDROXY_ACID_DH_1"/>
    <property type="match status" value="1"/>
</dbReference>
<dbReference type="Pfam" id="PF01070">
    <property type="entry name" value="FMN_dh"/>
    <property type="match status" value="1"/>
</dbReference>
<evidence type="ECO:0000256" key="6">
    <source>
        <dbReference type="ARBA" id="ARBA00023002"/>
    </source>
</evidence>